<dbReference type="Proteomes" id="UP000663828">
    <property type="component" value="Unassembled WGS sequence"/>
</dbReference>
<evidence type="ECO:0000256" key="3">
    <source>
        <dbReference type="SAM" id="Phobius"/>
    </source>
</evidence>
<dbReference type="OrthoDB" id="273823at2759"/>
<dbReference type="AlphaFoldDB" id="A0A814U3M2"/>
<name>A0A814U3M2_ADIRI</name>
<keyword evidence="6" id="KW-1185">Reference proteome</keyword>
<feature type="repeat" description="NHL" evidence="2">
    <location>
        <begin position="374"/>
        <end position="404"/>
    </location>
</feature>
<proteinExistence type="predicted"/>
<dbReference type="Gene3D" id="2.120.10.30">
    <property type="entry name" value="TolB, C-terminal domain"/>
    <property type="match status" value="2"/>
</dbReference>
<evidence type="ECO:0000256" key="2">
    <source>
        <dbReference type="PROSITE-ProRule" id="PRU00504"/>
    </source>
</evidence>
<evidence type="ECO:0000313" key="4">
    <source>
        <dbReference type="EMBL" id="CAF1169450.1"/>
    </source>
</evidence>
<feature type="repeat" description="NHL" evidence="2">
    <location>
        <begin position="425"/>
        <end position="452"/>
    </location>
</feature>
<dbReference type="EMBL" id="CAJNOR010001596">
    <property type="protein sequence ID" value="CAF1169450.1"/>
    <property type="molecule type" value="Genomic_DNA"/>
</dbReference>
<gene>
    <name evidence="5" type="ORF">EDS130_LOCUS42919</name>
    <name evidence="4" type="ORF">XAT740_LOCUS21945</name>
</gene>
<keyword evidence="3" id="KW-0472">Membrane</keyword>
<evidence type="ECO:0000313" key="6">
    <source>
        <dbReference type="Proteomes" id="UP000663828"/>
    </source>
</evidence>
<keyword evidence="3" id="KW-1133">Transmembrane helix</keyword>
<dbReference type="EMBL" id="CAJNOJ010000662">
    <property type="protein sequence ID" value="CAF1505747.1"/>
    <property type="molecule type" value="Genomic_DNA"/>
</dbReference>
<dbReference type="InterPro" id="IPR001258">
    <property type="entry name" value="NHL_repeat"/>
</dbReference>
<dbReference type="PANTHER" id="PTHR24104">
    <property type="entry name" value="E3 UBIQUITIN-PROTEIN LIGASE NHLRC1-RELATED"/>
    <property type="match status" value="1"/>
</dbReference>
<dbReference type="PROSITE" id="PS51125">
    <property type="entry name" value="NHL"/>
    <property type="match status" value="2"/>
</dbReference>
<keyword evidence="1" id="KW-0677">Repeat</keyword>
<dbReference type="SUPFAM" id="SSF50974">
    <property type="entry name" value="Nitrous oxide reductase, N-terminal domain"/>
    <property type="match status" value="1"/>
</dbReference>
<evidence type="ECO:0000256" key="1">
    <source>
        <dbReference type="ARBA" id="ARBA00022737"/>
    </source>
</evidence>
<keyword evidence="3" id="KW-0812">Transmembrane</keyword>
<dbReference type="Gene3D" id="2.40.10.500">
    <property type="match status" value="1"/>
</dbReference>
<sequence>MKESSDIHITIQRIGRNKTKNSPQKLNQISPHDTIQKTSKLSDISTKIHFNEHLSSNQKHNSTTNRSLKIRNISSDRNDTITDHHKKSRNFEKKIKKKCSITRIISFTIITLLIGIAIAIILLAILFKSKKQITPNSGFIPVLRWNSTGITVAGVVNVFGNGSNQLNQPKDIIFLHPNIIYIADYGNHRVQKYELGNFSGVTVAGETNGLGGSLSNQLKNPSCIFIDSSNGIYVSDSGNNRVQYWSSGALTGFTMAGSPTGLFGNTNSTFNDPVGLARNETTGTLYIADFGNNRVMSYLFNASSGTFAAGSSMFGTGVTQLWKPAGLYFDTLSNSLVIANHNAGNIVRWILGESNWTLVAGDANGASGSNATLFKNPQQMTFDPMGNMYVVDKNNHRVQLFINGSKEGMTIAGVTNSAGSSATLLNTPYGIALDNQLNLYIADTYNHRIQKFLRY</sequence>
<feature type="transmembrane region" description="Helical" evidence="3">
    <location>
        <begin position="104"/>
        <end position="127"/>
    </location>
</feature>
<evidence type="ECO:0008006" key="7">
    <source>
        <dbReference type="Google" id="ProtNLM"/>
    </source>
</evidence>
<protein>
    <recommendedName>
        <fullName evidence="7">NHL repeat containing protein</fullName>
    </recommendedName>
</protein>
<dbReference type="Pfam" id="PF01436">
    <property type="entry name" value="NHL"/>
    <property type="match status" value="3"/>
</dbReference>
<accession>A0A814U3M2</accession>
<dbReference type="InterPro" id="IPR050952">
    <property type="entry name" value="TRIM-NHL_E3_ligases"/>
</dbReference>
<evidence type="ECO:0000313" key="5">
    <source>
        <dbReference type="EMBL" id="CAF1505747.1"/>
    </source>
</evidence>
<reference evidence="4" key="1">
    <citation type="submission" date="2021-02" db="EMBL/GenBank/DDBJ databases">
        <authorList>
            <person name="Nowell W R."/>
        </authorList>
    </citation>
    <scope>NUCLEOTIDE SEQUENCE</scope>
</reference>
<dbReference type="CDD" id="cd05819">
    <property type="entry name" value="NHL"/>
    <property type="match status" value="1"/>
</dbReference>
<dbReference type="GO" id="GO:0008270">
    <property type="term" value="F:zinc ion binding"/>
    <property type="evidence" value="ECO:0007669"/>
    <property type="project" value="UniProtKB-KW"/>
</dbReference>
<comment type="caution">
    <text evidence="4">The sequence shown here is derived from an EMBL/GenBank/DDBJ whole genome shotgun (WGS) entry which is preliminary data.</text>
</comment>
<dbReference type="InterPro" id="IPR011042">
    <property type="entry name" value="6-blade_b-propeller_TolB-like"/>
</dbReference>
<dbReference type="Proteomes" id="UP000663852">
    <property type="component" value="Unassembled WGS sequence"/>
</dbReference>
<organism evidence="4 6">
    <name type="scientific">Adineta ricciae</name>
    <name type="common">Rotifer</name>
    <dbReference type="NCBI Taxonomy" id="249248"/>
    <lineage>
        <taxon>Eukaryota</taxon>
        <taxon>Metazoa</taxon>
        <taxon>Spiralia</taxon>
        <taxon>Gnathifera</taxon>
        <taxon>Rotifera</taxon>
        <taxon>Eurotatoria</taxon>
        <taxon>Bdelloidea</taxon>
        <taxon>Adinetida</taxon>
        <taxon>Adinetidae</taxon>
        <taxon>Adineta</taxon>
    </lineage>
</organism>
<dbReference type="SUPFAM" id="SSF101898">
    <property type="entry name" value="NHL repeat"/>
    <property type="match status" value="1"/>
</dbReference>
<dbReference type="PANTHER" id="PTHR24104:SF25">
    <property type="entry name" value="PROTEIN LIN-41"/>
    <property type="match status" value="1"/>
</dbReference>
<dbReference type="InterPro" id="IPR011045">
    <property type="entry name" value="N2O_reductase_N"/>
</dbReference>